<evidence type="ECO:0000313" key="8">
    <source>
        <dbReference type="EMBL" id="WND02328.1"/>
    </source>
</evidence>
<dbReference type="GO" id="GO:0005886">
    <property type="term" value="C:plasma membrane"/>
    <property type="evidence" value="ECO:0007669"/>
    <property type="project" value="UniProtKB-SubCell"/>
</dbReference>
<feature type="transmembrane region" description="Helical" evidence="7">
    <location>
        <begin position="310"/>
        <end position="329"/>
    </location>
</feature>
<proteinExistence type="inferred from homology"/>
<feature type="transmembrane region" description="Helical" evidence="7">
    <location>
        <begin position="246"/>
        <end position="267"/>
    </location>
</feature>
<dbReference type="Pfam" id="PF03601">
    <property type="entry name" value="Cons_hypoth698"/>
    <property type="match status" value="1"/>
</dbReference>
<feature type="transmembrane region" description="Helical" evidence="7">
    <location>
        <begin position="150"/>
        <end position="170"/>
    </location>
</feature>
<keyword evidence="4 7" id="KW-0812">Transmembrane</keyword>
<sequence>MIHSIRQTMPGFTIALIVALAAMFLNGHYGAPTMLFALLLGLAIGFLNDSPKIQPGIAFTAKKLLRIGVALLGLRIALSDVTALGLKPVLLIIVGVFSTIAVGLVLAKLLGFRKRFGVLTGGAVAICGASAAMAISSVMPKEKGLERDTIFAVVGVTTLSTLAMIVYPIITNYLGYSDSQAGLFMGGTIHDVAQVIGAGFSVSQETGELSTLTKMMRVAMLVPVVMMIAFAFQARAKASGSAHSGTAPTFPFFLLAFIGLVLLNSFVDIPTTVKDPLINLSKFCLVISIVAIGIKTRLQEIFELGIKPIILIVLETLWIAILFLVAIPYL</sequence>
<dbReference type="KEGG" id="tmk:QGN29_12290"/>
<feature type="transmembrane region" description="Helical" evidence="7">
    <location>
        <begin position="215"/>
        <end position="234"/>
    </location>
</feature>
<protein>
    <submittedName>
        <fullName evidence="8">YeiH family protein</fullName>
    </submittedName>
</protein>
<evidence type="ECO:0000256" key="2">
    <source>
        <dbReference type="ARBA" id="ARBA00007977"/>
    </source>
</evidence>
<dbReference type="AlphaFoldDB" id="A0AA52EFT9"/>
<name>A0AA52EFT9_9PROT</name>
<comment type="similarity">
    <text evidence="2">Belongs to the UPF0324 family.</text>
</comment>
<keyword evidence="9" id="KW-1185">Reference proteome</keyword>
<keyword evidence="5 7" id="KW-1133">Transmembrane helix</keyword>
<evidence type="ECO:0000256" key="6">
    <source>
        <dbReference type="ARBA" id="ARBA00023136"/>
    </source>
</evidence>
<feature type="transmembrane region" description="Helical" evidence="7">
    <location>
        <begin position="31"/>
        <end position="48"/>
    </location>
</feature>
<evidence type="ECO:0000256" key="7">
    <source>
        <dbReference type="SAM" id="Phobius"/>
    </source>
</evidence>
<feature type="transmembrane region" description="Helical" evidence="7">
    <location>
        <begin position="116"/>
        <end position="138"/>
    </location>
</feature>
<feature type="transmembrane region" description="Helical" evidence="7">
    <location>
        <begin position="89"/>
        <end position="109"/>
    </location>
</feature>
<evidence type="ECO:0000313" key="9">
    <source>
        <dbReference type="Proteomes" id="UP001268683"/>
    </source>
</evidence>
<evidence type="ECO:0000256" key="5">
    <source>
        <dbReference type="ARBA" id="ARBA00022989"/>
    </source>
</evidence>
<keyword evidence="3" id="KW-1003">Cell membrane</keyword>
<dbReference type="PANTHER" id="PTHR30106:SF2">
    <property type="entry name" value="UPF0324 INNER MEMBRANE PROTEIN YEIH"/>
    <property type="match status" value="1"/>
</dbReference>
<feature type="transmembrane region" description="Helical" evidence="7">
    <location>
        <begin position="279"/>
        <end position="298"/>
    </location>
</feature>
<gene>
    <name evidence="8" type="ORF">QGN29_12290</name>
</gene>
<organism evidence="8 9">
    <name type="scientific">Temperatibacter marinus</name>
    <dbReference type="NCBI Taxonomy" id="1456591"/>
    <lineage>
        <taxon>Bacteria</taxon>
        <taxon>Pseudomonadati</taxon>
        <taxon>Pseudomonadota</taxon>
        <taxon>Alphaproteobacteria</taxon>
        <taxon>Kordiimonadales</taxon>
        <taxon>Temperatibacteraceae</taxon>
        <taxon>Temperatibacter</taxon>
    </lineage>
</organism>
<evidence type="ECO:0000256" key="1">
    <source>
        <dbReference type="ARBA" id="ARBA00004651"/>
    </source>
</evidence>
<keyword evidence="6 7" id="KW-0472">Membrane</keyword>
<accession>A0AA52EFT9</accession>
<reference evidence="8" key="1">
    <citation type="submission" date="2023-04" db="EMBL/GenBank/DDBJ databases">
        <title>Complete genome sequence of Temperatibacter marinus.</title>
        <authorList>
            <person name="Rong J.-C."/>
            <person name="Yi M.-L."/>
            <person name="Zhao Q."/>
        </authorList>
    </citation>
    <scope>NUCLEOTIDE SEQUENCE</scope>
    <source>
        <strain evidence="8">NBRC 110045</strain>
    </source>
</reference>
<comment type="subcellular location">
    <subcellularLocation>
        <location evidence="1">Cell membrane</location>
        <topology evidence="1">Multi-pass membrane protein</topology>
    </subcellularLocation>
</comment>
<evidence type="ECO:0000256" key="3">
    <source>
        <dbReference type="ARBA" id="ARBA00022475"/>
    </source>
</evidence>
<dbReference type="EMBL" id="CP123872">
    <property type="protein sequence ID" value="WND02328.1"/>
    <property type="molecule type" value="Genomic_DNA"/>
</dbReference>
<dbReference type="InterPro" id="IPR018383">
    <property type="entry name" value="UPF0324_pro"/>
</dbReference>
<dbReference type="Proteomes" id="UP001268683">
    <property type="component" value="Chromosome"/>
</dbReference>
<evidence type="ECO:0000256" key="4">
    <source>
        <dbReference type="ARBA" id="ARBA00022692"/>
    </source>
</evidence>
<dbReference type="PANTHER" id="PTHR30106">
    <property type="entry name" value="INNER MEMBRANE PROTEIN YEIH-RELATED"/>
    <property type="match status" value="1"/>
</dbReference>